<dbReference type="NCBIfam" id="NF033450">
    <property type="entry name" value="BREX_PglZ_1_B"/>
    <property type="match status" value="1"/>
</dbReference>
<evidence type="ECO:0000313" key="2">
    <source>
        <dbReference type="Proteomes" id="UP000075766"/>
    </source>
</evidence>
<accession>A0ABR5VL89</accession>
<dbReference type="RefSeq" id="WP_062271633.1">
    <property type="nucleotide sequence ID" value="NZ_LSYU01000002.1"/>
</dbReference>
<reference evidence="1 2" key="1">
    <citation type="submission" date="2016-02" db="EMBL/GenBank/DDBJ databases">
        <title>Genome sequence of Marichromatium gracile YL-28, a purple sulfur bacterium.</title>
        <authorList>
            <person name="Zhao C."/>
            <person name="Hong X."/>
            <person name="Chen S."/>
            <person name="Yang S."/>
        </authorList>
    </citation>
    <scope>NUCLEOTIDE SEQUENCE [LARGE SCALE GENOMIC DNA]</scope>
    <source>
        <strain evidence="1 2">YL28</strain>
    </source>
</reference>
<organism evidence="1 2">
    <name type="scientific">Marichromatium gracile</name>
    <name type="common">Chromatium gracile</name>
    <dbReference type="NCBI Taxonomy" id="1048"/>
    <lineage>
        <taxon>Bacteria</taxon>
        <taxon>Pseudomonadati</taxon>
        <taxon>Pseudomonadota</taxon>
        <taxon>Gammaproteobacteria</taxon>
        <taxon>Chromatiales</taxon>
        <taxon>Chromatiaceae</taxon>
        <taxon>Marichromatium</taxon>
    </lineage>
</organism>
<proteinExistence type="predicted"/>
<name>A0ABR5VL89_MARGR</name>
<evidence type="ECO:0008006" key="3">
    <source>
        <dbReference type="Google" id="ProtNLM"/>
    </source>
</evidence>
<evidence type="ECO:0000313" key="1">
    <source>
        <dbReference type="EMBL" id="KXX66334.1"/>
    </source>
</evidence>
<gene>
    <name evidence="1" type="ORF">AY586_05745</name>
</gene>
<sequence length="783" mass="85061">MAKTRTFIDALAKAIKDAAKVNDSVQVRPAAILWTDAEAQWAPLIARLRERYPGLLQLGDYQPDACRGPAIWLKCAVAGLVPELAKNADSYVLHLPDVSRSDLRAIESCPRDLQPLAELQYRGVLWSQSNGKDWTINAFLTSKKGGLGLDVSQDKATQEALVQALEAGVLLDRPVEELQGRQINAEWLHSLLAPNPTRDLLLWMNDPDAAQKQWGEARWSVFLKRCRSDFGFDPMSDGPLAAAERLARRDGKWLAVAELYRDSFASFPNVYVLLLKVQPPKGQLNLFDEPSALSGYPLANEREEAGLRYALAACGTMPPEQARAAVLDAEHKHGPRRDWLWSRMGLSPLVSALAHLAELATRSRQLPTGQSPGQLAKSYQDGGWRVDAAALRAMGAVQTKADLDAVAAAVRAIYLPWVEDSACRLQDAVRAAGGLGSTLKVPSVVAGASDRLCTVFVDGLRYDVAIDLRERLEAYGKVELEARWTSLPSVTASGKAWCSPISHLVAGDKANQDFTPRVADDGKPLSAHNFRKLLAEQGIQTLGSHATGDPAGRAWTEAGDLDHYGHAHGTRLARDLDNQLAQVLERISELQQAGWRRFRIVTDHGWLLIPKGLPKSELPKHQAETKWGRCAILKEHAYGTSLTFGWSWCGGVQVAYAPGAASFIAGKEYDHGGLSLQECLVPVLYLEIEDAGSVDLKADIRALTWKGLRCIVEVESLGQGLRVDIRTKAALASTSLAANVKALESGKANLAVADDDQFGAAAVVVVLDPDGKVVQRFPTTVGG</sequence>
<comment type="caution">
    <text evidence="1">The sequence shown here is derived from an EMBL/GenBank/DDBJ whole genome shotgun (WGS) entry which is preliminary data.</text>
</comment>
<keyword evidence="2" id="KW-1185">Reference proteome</keyword>
<dbReference type="EMBL" id="LSYU01000002">
    <property type="protein sequence ID" value="KXX66334.1"/>
    <property type="molecule type" value="Genomic_DNA"/>
</dbReference>
<protein>
    <recommendedName>
        <fullName evidence="3">PglZ domain-containing protein</fullName>
    </recommendedName>
</protein>
<dbReference type="Proteomes" id="UP000075766">
    <property type="component" value="Unassembled WGS sequence"/>
</dbReference>